<dbReference type="Proteomes" id="UP000283090">
    <property type="component" value="Unassembled WGS sequence"/>
</dbReference>
<feature type="region of interest" description="Disordered" evidence="1">
    <location>
        <begin position="346"/>
        <end position="366"/>
    </location>
</feature>
<feature type="compositionally biased region" description="Low complexity" evidence="1">
    <location>
        <begin position="17"/>
        <end position="26"/>
    </location>
</feature>
<dbReference type="PANTHER" id="PTHR45752">
    <property type="entry name" value="LEUCINE-RICH REPEAT-CONTAINING"/>
    <property type="match status" value="1"/>
</dbReference>
<proteinExistence type="predicted"/>
<dbReference type="SUPFAM" id="SSF52058">
    <property type="entry name" value="L domain-like"/>
    <property type="match status" value="1"/>
</dbReference>
<accession>A0A437AGF8</accession>
<evidence type="ECO:0000313" key="2">
    <source>
        <dbReference type="EMBL" id="RVD90214.1"/>
    </source>
</evidence>
<feature type="region of interest" description="Disordered" evidence="1">
    <location>
        <begin position="92"/>
        <end position="156"/>
    </location>
</feature>
<dbReference type="STRING" id="97331.A0A437AGF8"/>
<dbReference type="EMBL" id="SAEB01000001">
    <property type="protein sequence ID" value="RVD90214.1"/>
    <property type="molecule type" value="Genomic_DNA"/>
</dbReference>
<keyword evidence="3" id="KW-1185">Reference proteome</keyword>
<dbReference type="InterPro" id="IPR050715">
    <property type="entry name" value="LRR-SigEffector_domain"/>
</dbReference>
<comment type="caution">
    <text evidence="2">The sequence shown here is derived from an EMBL/GenBank/DDBJ whole genome shotgun (WGS) entry which is preliminary data.</text>
</comment>
<feature type="compositionally biased region" description="Low complexity" evidence="1">
    <location>
        <begin position="203"/>
        <end position="227"/>
    </location>
</feature>
<dbReference type="AlphaFoldDB" id="A0A437AGF8"/>
<dbReference type="OrthoDB" id="1274115at2759"/>
<feature type="compositionally biased region" description="Basic and acidic residues" evidence="1">
    <location>
        <begin position="346"/>
        <end position="355"/>
    </location>
</feature>
<sequence>MPNNHLAIPSSPPLPPQSSSTTTPLTGQKRFLDIGPSSDDIPVFSSDDLPPKEVFENPYHAYRRSARTVKRQRSGTIQSILKHRAEINFLSSDGVDDGLPGPSSSKTQGWSEDCNDGDDDGEHEEANTSLSTIRPPASEPDLRIPSDAGTHLSEDPQDAEANLIIQKAIENGSEVVDLSNLSLNHIPTDISSLSSLILQPKDSLPTSSSTTTTSTLPKSTTLLRSSSGINPTVSSPYTSLHPSIHLHLHHNFLTALSPSLTSLRTISGLYLRKNLLRSLPHHISNLTSLTHLSVGENLLAYLPFSLLSLRHLTPTGGLSFFPNPFFTFKLQDLHVLPKRSVVASDGEGKHPDLVRPPKSAHAIPPNTSSAFIKSTTTKHFIYNFIASTPLSAFNELGQLITPPLTSTITHPTQWPTLTKRSLKDTNLPLLTNRQSKPKKKCIYTKFPSLQELCLKKIATDVVYTSLKPAQREDMYDLLPEHLKRKVRDALESEGAVKRCTVCKAEYVMKGVEWIEFWDVIPWEDGSKEVVEYFGPDTMEELLKAVGEEKGVKWNRFLKRYLGRWGEGRANVVPLVREACSWECGEVWMGEREVAEEGSGEGY</sequence>
<protein>
    <submittedName>
        <fullName evidence="2">Uncharacterized protein</fullName>
    </submittedName>
</protein>
<feature type="region of interest" description="Disordered" evidence="1">
    <location>
        <begin position="201"/>
        <end position="227"/>
    </location>
</feature>
<dbReference type="GeneID" id="93583500"/>
<dbReference type="InterPro" id="IPR032675">
    <property type="entry name" value="LRR_dom_sf"/>
</dbReference>
<organism evidence="2 3">
    <name type="scientific">Arthrobotrys flagrans</name>
    <name type="common">Nematode-trapping fungus</name>
    <name type="synonym">Trichothecium flagrans</name>
    <dbReference type="NCBI Taxonomy" id="97331"/>
    <lineage>
        <taxon>Eukaryota</taxon>
        <taxon>Fungi</taxon>
        <taxon>Dikarya</taxon>
        <taxon>Ascomycota</taxon>
        <taxon>Pezizomycotina</taxon>
        <taxon>Orbiliomycetes</taxon>
        <taxon>Orbiliales</taxon>
        <taxon>Orbiliaceae</taxon>
        <taxon>Arthrobotrys</taxon>
    </lineage>
</organism>
<feature type="compositionally biased region" description="Acidic residues" evidence="1">
    <location>
        <begin position="113"/>
        <end position="123"/>
    </location>
</feature>
<dbReference type="Gene3D" id="3.80.10.10">
    <property type="entry name" value="Ribonuclease Inhibitor"/>
    <property type="match status" value="1"/>
</dbReference>
<evidence type="ECO:0000313" key="3">
    <source>
        <dbReference type="Proteomes" id="UP000283090"/>
    </source>
</evidence>
<dbReference type="RefSeq" id="XP_067495758.1">
    <property type="nucleotide sequence ID" value="XM_067629770.1"/>
</dbReference>
<evidence type="ECO:0000256" key="1">
    <source>
        <dbReference type="SAM" id="MobiDB-lite"/>
    </source>
</evidence>
<reference evidence="2 3" key="1">
    <citation type="submission" date="2019-01" db="EMBL/GenBank/DDBJ databases">
        <title>Intercellular communication is required for trap formation in the nematode-trapping fungus Duddingtonia flagrans.</title>
        <authorList>
            <person name="Youssar L."/>
            <person name="Wernet V."/>
            <person name="Hensel N."/>
            <person name="Hildebrandt H.-G."/>
            <person name="Fischer R."/>
        </authorList>
    </citation>
    <scope>NUCLEOTIDE SEQUENCE [LARGE SCALE GENOMIC DNA]</scope>
    <source>
        <strain evidence="2 3">CBS H-5679</strain>
    </source>
</reference>
<dbReference type="VEuPathDB" id="FungiDB:DFL_001189"/>
<dbReference type="PANTHER" id="PTHR45752:SF187">
    <property type="entry name" value="LEUCINE-RICH REPEAT AND IQ DOMAIN-CONTAINING PROTEIN 4"/>
    <property type="match status" value="1"/>
</dbReference>
<name>A0A437AGF8_ARTFL</name>
<gene>
    <name evidence="2" type="ORF">DFL_001189</name>
</gene>
<feature type="region of interest" description="Disordered" evidence="1">
    <location>
        <begin position="1"/>
        <end position="53"/>
    </location>
</feature>